<reference evidence="1 2" key="1">
    <citation type="journal article" date="2019" name="Int. J. Syst. Evol. Microbiol.">
        <title>The Global Catalogue of Microorganisms (GCM) 10K type strain sequencing project: providing services to taxonomists for standard genome sequencing and annotation.</title>
        <authorList>
            <consortium name="The Broad Institute Genomics Platform"/>
            <consortium name="The Broad Institute Genome Sequencing Center for Infectious Disease"/>
            <person name="Wu L."/>
            <person name="Ma J."/>
        </authorList>
    </citation>
    <scope>NUCLEOTIDE SEQUENCE [LARGE SCALE GENOMIC DNA]</scope>
    <source>
        <strain evidence="1 2">JCM 14326</strain>
    </source>
</reference>
<comment type="caution">
    <text evidence="1">The sequence shown here is derived from an EMBL/GenBank/DDBJ whole genome shotgun (WGS) entry which is preliminary data.</text>
</comment>
<sequence length="54" mass="5472">MTALVSTADPTFEGLALGQCEVGHGGQVRGLPTAEMLAGAASTQHMGPYWLQGG</sequence>
<dbReference type="EMBL" id="BAAANL010000009">
    <property type="protein sequence ID" value="GAA1873825.1"/>
    <property type="molecule type" value="Genomic_DNA"/>
</dbReference>
<keyword evidence="2" id="KW-1185">Reference proteome</keyword>
<gene>
    <name evidence="1" type="ORF">GCM10009751_36650</name>
</gene>
<organism evidence="1 2">
    <name type="scientific">Myceligenerans crystallogenes</name>
    <dbReference type="NCBI Taxonomy" id="316335"/>
    <lineage>
        <taxon>Bacteria</taxon>
        <taxon>Bacillati</taxon>
        <taxon>Actinomycetota</taxon>
        <taxon>Actinomycetes</taxon>
        <taxon>Micrococcales</taxon>
        <taxon>Promicromonosporaceae</taxon>
        <taxon>Myceligenerans</taxon>
    </lineage>
</organism>
<protein>
    <submittedName>
        <fullName evidence="1">Uncharacterized protein</fullName>
    </submittedName>
</protein>
<name>A0ABN2NP22_9MICO</name>
<evidence type="ECO:0000313" key="1">
    <source>
        <dbReference type="EMBL" id="GAA1873825.1"/>
    </source>
</evidence>
<proteinExistence type="predicted"/>
<dbReference type="Proteomes" id="UP001501094">
    <property type="component" value="Unassembled WGS sequence"/>
</dbReference>
<accession>A0ABN2NP22</accession>
<evidence type="ECO:0000313" key="2">
    <source>
        <dbReference type="Proteomes" id="UP001501094"/>
    </source>
</evidence>